<comment type="caution">
    <text evidence="1">The sequence shown here is derived from an EMBL/GenBank/DDBJ whole genome shotgun (WGS) entry which is preliminary data.</text>
</comment>
<feature type="non-terminal residue" evidence="1">
    <location>
        <position position="1"/>
    </location>
</feature>
<keyword evidence="1" id="KW-0548">Nucleotidyltransferase</keyword>
<dbReference type="GO" id="GO:0003964">
    <property type="term" value="F:RNA-directed DNA polymerase activity"/>
    <property type="evidence" value="ECO:0007669"/>
    <property type="project" value="UniProtKB-KW"/>
</dbReference>
<protein>
    <submittedName>
        <fullName evidence="1">Putative reverse transcriptase domain-containing protein</fullName>
    </submittedName>
</protein>
<sequence>LVHVPYGNETLIFHGNENDNGRESRLMVISCSKAQEYMTKGCQIFLAQISTKKEEDKLEEKQLKDVPVIRDFPEVFLEDLPGAAPIARAPYRLASSEMKELSEQLQELSEKAS</sequence>
<organism evidence="1">
    <name type="scientific">Tanacetum cinerariifolium</name>
    <name type="common">Dalmatian daisy</name>
    <name type="synonym">Chrysanthemum cinerariifolium</name>
    <dbReference type="NCBI Taxonomy" id="118510"/>
    <lineage>
        <taxon>Eukaryota</taxon>
        <taxon>Viridiplantae</taxon>
        <taxon>Streptophyta</taxon>
        <taxon>Embryophyta</taxon>
        <taxon>Tracheophyta</taxon>
        <taxon>Spermatophyta</taxon>
        <taxon>Magnoliopsida</taxon>
        <taxon>eudicotyledons</taxon>
        <taxon>Gunneridae</taxon>
        <taxon>Pentapetalae</taxon>
        <taxon>asterids</taxon>
        <taxon>campanulids</taxon>
        <taxon>Asterales</taxon>
        <taxon>Asteraceae</taxon>
        <taxon>Asteroideae</taxon>
        <taxon>Anthemideae</taxon>
        <taxon>Anthemidinae</taxon>
        <taxon>Tanacetum</taxon>
    </lineage>
</organism>
<name>A0A699S0Z8_TANCI</name>
<accession>A0A699S0Z8</accession>
<keyword evidence="1" id="KW-0695">RNA-directed DNA polymerase</keyword>
<gene>
    <name evidence="1" type="ORF">Tci_863022</name>
</gene>
<reference evidence="1" key="1">
    <citation type="journal article" date="2019" name="Sci. Rep.">
        <title>Draft genome of Tanacetum cinerariifolium, the natural source of mosquito coil.</title>
        <authorList>
            <person name="Yamashiro T."/>
            <person name="Shiraishi A."/>
            <person name="Satake H."/>
            <person name="Nakayama K."/>
        </authorList>
    </citation>
    <scope>NUCLEOTIDE SEQUENCE</scope>
</reference>
<evidence type="ECO:0000313" key="1">
    <source>
        <dbReference type="EMBL" id="GFC91052.1"/>
    </source>
</evidence>
<dbReference type="EMBL" id="BKCJ011129629">
    <property type="protein sequence ID" value="GFC91052.1"/>
    <property type="molecule type" value="Genomic_DNA"/>
</dbReference>
<proteinExistence type="predicted"/>
<keyword evidence="1" id="KW-0808">Transferase</keyword>
<dbReference type="AlphaFoldDB" id="A0A699S0Z8"/>